<evidence type="ECO:0000313" key="4">
    <source>
        <dbReference type="Proteomes" id="UP000299211"/>
    </source>
</evidence>
<sequence length="89" mass="10076">MDALAWVCLFLVAFPVPFLFWFGLIPLWVDRQLRRVGREVLGHCRTVSTSEGRYSTSFEFSTQSGDRIIYISPLAGTVWGTPGEEALSY</sequence>
<evidence type="ECO:0000313" key="5">
    <source>
        <dbReference type="Proteomes" id="UP000302139"/>
    </source>
</evidence>
<reference evidence="2 5" key="2">
    <citation type="submission" date="2019-04" db="EMBL/GenBank/DDBJ databases">
        <title>Draft genome sequences of Streptomyces avermitilis NBRC 14893.</title>
        <authorList>
            <person name="Komaki H."/>
            <person name="Tamura T."/>
            <person name="Hosoyama A."/>
        </authorList>
    </citation>
    <scope>NUCLEOTIDE SEQUENCE [LARGE SCALE GENOMIC DNA]</scope>
    <source>
        <strain evidence="2 5">NBRC 14893</strain>
    </source>
</reference>
<evidence type="ECO:0000313" key="2">
    <source>
        <dbReference type="EMBL" id="GDY65234.1"/>
    </source>
</evidence>
<dbReference type="Proteomes" id="UP000302139">
    <property type="component" value="Unassembled WGS sequence"/>
</dbReference>
<organism evidence="2 5">
    <name type="scientific">Streptomyces avermitilis</name>
    <dbReference type="NCBI Taxonomy" id="33903"/>
    <lineage>
        <taxon>Bacteria</taxon>
        <taxon>Bacillati</taxon>
        <taxon>Actinomycetota</taxon>
        <taxon>Actinomycetes</taxon>
        <taxon>Kitasatosporales</taxon>
        <taxon>Streptomycetaceae</taxon>
        <taxon>Streptomyces</taxon>
    </lineage>
</organism>
<evidence type="ECO:0000256" key="1">
    <source>
        <dbReference type="SAM" id="Phobius"/>
    </source>
</evidence>
<keyword evidence="1" id="KW-0812">Transmembrane</keyword>
<feature type="transmembrane region" description="Helical" evidence="1">
    <location>
        <begin position="6"/>
        <end position="29"/>
    </location>
</feature>
<accession>A0A4D4LXE0</accession>
<dbReference type="AlphaFoldDB" id="A0A4D4LXE0"/>
<dbReference type="Proteomes" id="UP000299211">
    <property type="component" value="Unassembled WGS sequence"/>
</dbReference>
<reference evidence="3 4" key="1">
    <citation type="submission" date="2019-04" db="EMBL/GenBank/DDBJ databases">
        <title>Draft genome sequences of Streptomyces avermitilis ATCC 31267.</title>
        <authorList>
            <person name="Komaki H."/>
            <person name="Tamura T."/>
            <person name="Hosoyama A."/>
        </authorList>
    </citation>
    <scope>NUCLEOTIDE SEQUENCE [LARGE SCALE GENOMIC DNA]</scope>
    <source>
        <strain evidence="3 4">ATCC 31267</strain>
    </source>
</reference>
<dbReference type="EMBL" id="BJHX01000001">
    <property type="protein sequence ID" value="GDY65234.1"/>
    <property type="molecule type" value="Genomic_DNA"/>
</dbReference>
<dbReference type="EMBL" id="BJHY01000001">
    <property type="protein sequence ID" value="GDY74552.1"/>
    <property type="molecule type" value="Genomic_DNA"/>
</dbReference>
<comment type="caution">
    <text evidence="2">The sequence shown here is derived from an EMBL/GenBank/DDBJ whole genome shotgun (WGS) entry which is preliminary data.</text>
</comment>
<keyword evidence="1" id="KW-0472">Membrane</keyword>
<proteinExistence type="predicted"/>
<protein>
    <submittedName>
        <fullName evidence="2">Uncharacterized protein</fullName>
    </submittedName>
</protein>
<keyword evidence="1" id="KW-1133">Transmembrane helix</keyword>
<evidence type="ECO:0000313" key="3">
    <source>
        <dbReference type="EMBL" id="GDY74552.1"/>
    </source>
</evidence>
<gene>
    <name evidence="2" type="ORF">SAV14893_046270</name>
    <name evidence="3" type="ORF">SAV31267_040370</name>
</gene>
<name>A0A4D4LXE0_STRAX</name>